<feature type="compositionally biased region" description="Low complexity" evidence="1">
    <location>
        <begin position="462"/>
        <end position="474"/>
    </location>
</feature>
<feature type="compositionally biased region" description="Polar residues" evidence="1">
    <location>
        <begin position="60"/>
        <end position="76"/>
    </location>
</feature>
<reference evidence="4 5" key="1">
    <citation type="journal article" date="2018" name="Mol. Plant">
        <title>The genome of Artemisia annua provides insight into the evolution of Asteraceae family and artemisinin biosynthesis.</title>
        <authorList>
            <person name="Shen Q."/>
            <person name="Zhang L."/>
            <person name="Liao Z."/>
            <person name="Wang S."/>
            <person name="Yan T."/>
            <person name="Shi P."/>
            <person name="Liu M."/>
            <person name="Fu X."/>
            <person name="Pan Q."/>
            <person name="Wang Y."/>
            <person name="Lv Z."/>
            <person name="Lu X."/>
            <person name="Zhang F."/>
            <person name="Jiang W."/>
            <person name="Ma Y."/>
            <person name="Chen M."/>
            <person name="Hao X."/>
            <person name="Li L."/>
            <person name="Tang Y."/>
            <person name="Lv G."/>
            <person name="Zhou Y."/>
            <person name="Sun X."/>
            <person name="Brodelius P.E."/>
            <person name="Rose J.K.C."/>
            <person name="Tang K."/>
        </authorList>
    </citation>
    <scope>NUCLEOTIDE SEQUENCE [LARGE SCALE GENOMIC DNA]</scope>
    <source>
        <strain evidence="5">cv. Huhao1</strain>
        <tissue evidence="4">Leaf</tissue>
    </source>
</reference>
<comment type="caution">
    <text evidence="4">The sequence shown here is derived from an EMBL/GenBank/DDBJ whole genome shotgun (WGS) entry which is preliminary data.</text>
</comment>
<feature type="compositionally biased region" description="Low complexity" evidence="1">
    <location>
        <begin position="380"/>
        <end position="394"/>
    </location>
</feature>
<dbReference type="EMBL" id="PKPP01004403">
    <property type="protein sequence ID" value="PWA64524.1"/>
    <property type="molecule type" value="Genomic_DNA"/>
</dbReference>
<feature type="compositionally biased region" description="Polar residues" evidence="1">
    <location>
        <begin position="406"/>
        <end position="423"/>
    </location>
</feature>
<dbReference type="InterPro" id="IPR033334">
    <property type="entry name" value="LNG1/2"/>
</dbReference>
<sequence>MMAGLIQDQNLEKQIQKQIGCMSGFLHIFDRQQILSGKRIYSHKRLPPSTLEGVDAVSSPVKSVQSTGTVTPTKSPVSPLPEKVAVRVPESPDRFRSSPVPVTPPKSPSPLPLFEIKEGAMKNSWKFCKEMPRLSLDSRAIVDSKGSLCAKPDNGPNSRSPSVIARLMGLEQLPSSEGKSSPENVKEPKLRRSASESRVSKDLFHSRFVDGNGNGVQTKQQFQIKTNLNDTSAARDNVSSNNRNAYTNKVNSQKISDSSKTHQWRSPQQRRSFFDSTDFFPEPKQAPASLPVYGDSGEQTNDLETLKNILEALQLKGLLHSKRPSPIRENNSRNFVYDDPNVVLTKPWRSPAATNRSFRNNSCSSPSLSPRSRVADRSGRSPVRSRVDNNNSRNCNTIVKKKPLSIETQRSFSDRNSPINSPRVTPKRYGYDQSVTNRSPRSRRQPGLVKVPRNFMTEDETSSFSESSGSTTSHSDPENRDGKSLLARCDKLLSSIAEMNSLAESQTSLGSVLPSPVSVLDSMFDKDESSSPSPVMKRSIHFKDLDVDLEDDIWSSIISSTSPNHDDFISNDPDFKYISQIFQASKYLPDDSNLFFLLEKQQFLNGTNASKASKLHRKLIFDTVSELLDQNEQLPPWKVTESHNSIKQICSEFEKIREPEKADNVLDLICVVLKRDLARNNGWGDNPVETSEAVLNIERLIFKDLVCETIRDLAEFAGKSTFFAPRRKLVF</sequence>
<feature type="region of interest" description="Disordered" evidence="1">
    <location>
        <begin position="228"/>
        <end position="294"/>
    </location>
</feature>
<evidence type="ECO:0000259" key="2">
    <source>
        <dbReference type="Pfam" id="PF14309"/>
    </source>
</evidence>
<feature type="compositionally biased region" description="Polar residues" evidence="1">
    <location>
        <begin position="264"/>
        <end position="275"/>
    </location>
</feature>
<evidence type="ECO:0000259" key="3">
    <source>
        <dbReference type="Pfam" id="PF14383"/>
    </source>
</evidence>
<evidence type="ECO:0008006" key="6">
    <source>
        <dbReference type="Google" id="ProtNLM"/>
    </source>
</evidence>
<feature type="region of interest" description="Disordered" evidence="1">
    <location>
        <begin position="51"/>
        <end position="81"/>
    </location>
</feature>
<feature type="region of interest" description="Disordered" evidence="1">
    <location>
        <begin position="352"/>
        <end position="482"/>
    </location>
</feature>
<dbReference type="GO" id="GO:0051513">
    <property type="term" value="P:regulation of monopolar cell growth"/>
    <property type="evidence" value="ECO:0007669"/>
    <property type="project" value="InterPro"/>
</dbReference>
<dbReference type="PANTHER" id="PTHR31680:SF12">
    <property type="entry name" value="OS11G0587300 PROTEIN"/>
    <property type="match status" value="1"/>
</dbReference>
<name>A0A2U1MTJ3_ARTAN</name>
<feature type="domain" description="DUF3741" evidence="3">
    <location>
        <begin position="153"/>
        <end position="176"/>
    </location>
</feature>
<feature type="compositionally biased region" description="Basic and acidic residues" evidence="1">
    <location>
        <begin position="184"/>
        <end position="198"/>
    </location>
</feature>
<dbReference type="InterPro" id="IPR032795">
    <property type="entry name" value="DUF3741-assoc"/>
</dbReference>
<feature type="compositionally biased region" description="Polar residues" evidence="1">
    <location>
        <begin position="228"/>
        <end position="258"/>
    </location>
</feature>
<dbReference type="Pfam" id="PF14383">
    <property type="entry name" value="VARLMGL"/>
    <property type="match status" value="1"/>
</dbReference>
<organism evidence="4 5">
    <name type="scientific">Artemisia annua</name>
    <name type="common">Sweet wormwood</name>
    <dbReference type="NCBI Taxonomy" id="35608"/>
    <lineage>
        <taxon>Eukaryota</taxon>
        <taxon>Viridiplantae</taxon>
        <taxon>Streptophyta</taxon>
        <taxon>Embryophyta</taxon>
        <taxon>Tracheophyta</taxon>
        <taxon>Spermatophyta</taxon>
        <taxon>Magnoliopsida</taxon>
        <taxon>eudicotyledons</taxon>
        <taxon>Gunneridae</taxon>
        <taxon>Pentapetalae</taxon>
        <taxon>asterids</taxon>
        <taxon>campanulids</taxon>
        <taxon>Asterales</taxon>
        <taxon>Asteraceae</taxon>
        <taxon>Asteroideae</taxon>
        <taxon>Anthemideae</taxon>
        <taxon>Artemisiinae</taxon>
        <taxon>Artemisia</taxon>
    </lineage>
</organism>
<dbReference type="Pfam" id="PF14309">
    <property type="entry name" value="DUF4378"/>
    <property type="match status" value="1"/>
</dbReference>
<dbReference type="STRING" id="35608.A0A2U1MTJ3"/>
<evidence type="ECO:0000313" key="5">
    <source>
        <dbReference type="Proteomes" id="UP000245207"/>
    </source>
</evidence>
<proteinExistence type="predicted"/>
<evidence type="ECO:0000313" key="4">
    <source>
        <dbReference type="EMBL" id="PWA64524.1"/>
    </source>
</evidence>
<protein>
    <recommendedName>
        <fullName evidence="6">DUF3741-associated sequence motif protein</fullName>
    </recommendedName>
</protein>
<feature type="region of interest" description="Disordered" evidence="1">
    <location>
        <begin position="172"/>
        <end position="198"/>
    </location>
</feature>
<feature type="compositionally biased region" description="Low complexity" evidence="1">
    <location>
        <begin position="355"/>
        <end position="372"/>
    </location>
</feature>
<keyword evidence="5" id="KW-1185">Reference proteome</keyword>
<dbReference type="AlphaFoldDB" id="A0A2U1MTJ3"/>
<dbReference type="InterPro" id="IPR025486">
    <property type="entry name" value="DUF4378"/>
</dbReference>
<gene>
    <name evidence="4" type="ORF">CTI12_AA341840</name>
</gene>
<dbReference type="PANTHER" id="PTHR31680">
    <property type="entry name" value="LONGIFOLIA PROTEIN"/>
    <property type="match status" value="1"/>
</dbReference>
<evidence type="ECO:0000256" key="1">
    <source>
        <dbReference type="SAM" id="MobiDB-lite"/>
    </source>
</evidence>
<feature type="compositionally biased region" description="Polar residues" evidence="1">
    <location>
        <begin position="173"/>
        <end position="183"/>
    </location>
</feature>
<dbReference type="OrthoDB" id="1929599at2759"/>
<feature type="domain" description="DUF4378" evidence="2">
    <location>
        <begin position="574"/>
        <end position="708"/>
    </location>
</feature>
<dbReference type="Proteomes" id="UP000245207">
    <property type="component" value="Unassembled WGS sequence"/>
</dbReference>
<accession>A0A2U1MTJ3</accession>